<organism evidence="1 2">
    <name type="scientific">Nitratireductor arenosus</name>
    <dbReference type="NCBI Taxonomy" id="2682096"/>
    <lineage>
        <taxon>Bacteria</taxon>
        <taxon>Pseudomonadati</taxon>
        <taxon>Pseudomonadota</taxon>
        <taxon>Alphaproteobacteria</taxon>
        <taxon>Hyphomicrobiales</taxon>
        <taxon>Phyllobacteriaceae</taxon>
        <taxon>Nitratireductor</taxon>
    </lineage>
</organism>
<protein>
    <submittedName>
        <fullName evidence="1">Uncharacterized protein</fullName>
    </submittedName>
</protein>
<dbReference type="EMBL" id="WPHG01000003">
    <property type="protein sequence ID" value="MVA98509.1"/>
    <property type="molecule type" value="Genomic_DNA"/>
</dbReference>
<evidence type="ECO:0000313" key="1">
    <source>
        <dbReference type="EMBL" id="MVA98509.1"/>
    </source>
</evidence>
<dbReference type="AlphaFoldDB" id="A0A844QLK0"/>
<name>A0A844QLK0_9HYPH</name>
<dbReference type="Proteomes" id="UP000463224">
    <property type="component" value="Unassembled WGS sequence"/>
</dbReference>
<keyword evidence="2" id="KW-1185">Reference proteome</keyword>
<sequence length="59" mass="6419">MDFLLRQGEVRGAIFMSGKGFDTADAKNPPWPGVLKALIDGIKAPPHFDAIHAYGLPNR</sequence>
<comment type="caution">
    <text evidence="1">The sequence shown here is derived from an EMBL/GenBank/DDBJ whole genome shotgun (WGS) entry which is preliminary data.</text>
</comment>
<accession>A0A844QLK0</accession>
<evidence type="ECO:0000313" key="2">
    <source>
        <dbReference type="Proteomes" id="UP000463224"/>
    </source>
</evidence>
<gene>
    <name evidence="1" type="ORF">GN330_14770</name>
</gene>
<proteinExistence type="predicted"/>
<reference evidence="1 2" key="1">
    <citation type="submission" date="2019-12" db="EMBL/GenBank/DDBJ databases">
        <title>Nitratireductor arenosus sp. nov., Isolated from sea sand, Jeju island, South Korea.</title>
        <authorList>
            <person name="Kim W."/>
        </authorList>
    </citation>
    <scope>NUCLEOTIDE SEQUENCE [LARGE SCALE GENOMIC DNA]</scope>
    <source>
        <strain evidence="1 2">CAU 1489</strain>
    </source>
</reference>